<protein>
    <submittedName>
        <fullName evidence="1">Uncharacterized protein</fullName>
    </submittedName>
</protein>
<dbReference type="AlphaFoldDB" id="D2TXZ0"/>
<dbReference type="EMBL" id="FN545179">
    <property type="protein sequence ID" value="CBA72270.1"/>
    <property type="molecule type" value="Genomic_DNA"/>
</dbReference>
<name>D2TXZ0_9GAMM</name>
<organism evidence="1">
    <name type="scientific">Arsenophonus nasoniae</name>
    <name type="common">son-killer infecting Nasonia vitripennis</name>
    <dbReference type="NCBI Taxonomy" id="638"/>
    <lineage>
        <taxon>Bacteria</taxon>
        <taxon>Pseudomonadati</taxon>
        <taxon>Pseudomonadota</taxon>
        <taxon>Gammaproteobacteria</taxon>
        <taxon>Enterobacterales</taxon>
        <taxon>Morganellaceae</taxon>
        <taxon>Arsenophonus</taxon>
    </lineage>
</organism>
<gene>
    <name evidence="1" type="ORF">ARN_09900</name>
</gene>
<evidence type="ECO:0000313" key="1">
    <source>
        <dbReference type="EMBL" id="CBA72270.1"/>
    </source>
</evidence>
<accession>D2TXZ0</accession>
<sequence>MGRKRYHLFLRVDDWTNKIIPFFRCEFSKNLCHCCLLGIDNRRA</sequence>
<reference evidence="1" key="1">
    <citation type="journal article" date="2010" name="Insect Mol. Biol.">
        <title>The draft genome sequence of Arsenophonus nasoniae, son-killer bacterium of Nasonia vitripennis, reveals genes associated with virulence and symbiosis.</title>
        <authorList>
            <person name="Wilkes T."/>
            <person name="Darby A.C."/>
            <person name="Choi J."/>
            <person name="Colborne J.K."/>
            <person name="Werren J.H."/>
            <person name="Hurst G.D.D."/>
        </authorList>
    </citation>
    <scope>NUCLEOTIDE SEQUENCE</scope>
</reference>
<proteinExistence type="predicted"/>